<dbReference type="InterPro" id="IPR046357">
    <property type="entry name" value="PPIase_dom_sf"/>
</dbReference>
<organism evidence="1">
    <name type="scientific">marine sediment metagenome</name>
    <dbReference type="NCBI Taxonomy" id="412755"/>
    <lineage>
        <taxon>unclassified sequences</taxon>
        <taxon>metagenomes</taxon>
        <taxon>ecological metagenomes</taxon>
    </lineage>
</organism>
<feature type="non-terminal residue" evidence="1">
    <location>
        <position position="1"/>
    </location>
</feature>
<comment type="caution">
    <text evidence="1">The sequence shown here is derived from an EMBL/GenBank/DDBJ whole genome shotgun (WGS) entry which is preliminary data.</text>
</comment>
<dbReference type="AlphaFoldDB" id="A0A0F9AEJ8"/>
<dbReference type="EMBL" id="LAZR01043131">
    <property type="protein sequence ID" value="KKL07830.1"/>
    <property type="molecule type" value="Genomic_DNA"/>
</dbReference>
<gene>
    <name evidence="1" type="ORF">LCGC14_2582100</name>
</gene>
<evidence type="ECO:0000313" key="1">
    <source>
        <dbReference type="EMBL" id="KKL07830.1"/>
    </source>
</evidence>
<dbReference type="SUPFAM" id="SSF54534">
    <property type="entry name" value="FKBP-like"/>
    <property type="match status" value="1"/>
</dbReference>
<sequence length="32" mass="3505">IVDIDETHVFLDGNHPLAGKDVVFDIKVVGIE</sequence>
<name>A0A0F9AEJ8_9ZZZZ</name>
<reference evidence="1" key="1">
    <citation type="journal article" date="2015" name="Nature">
        <title>Complex archaea that bridge the gap between prokaryotes and eukaryotes.</title>
        <authorList>
            <person name="Spang A."/>
            <person name="Saw J.H."/>
            <person name="Jorgensen S.L."/>
            <person name="Zaremba-Niedzwiedzka K."/>
            <person name="Martijn J."/>
            <person name="Lind A.E."/>
            <person name="van Eijk R."/>
            <person name="Schleper C."/>
            <person name="Guy L."/>
            <person name="Ettema T.J."/>
        </authorList>
    </citation>
    <scope>NUCLEOTIDE SEQUENCE</scope>
</reference>
<accession>A0A0F9AEJ8</accession>
<evidence type="ECO:0008006" key="2">
    <source>
        <dbReference type="Google" id="ProtNLM"/>
    </source>
</evidence>
<dbReference type="GO" id="GO:0003755">
    <property type="term" value="F:peptidyl-prolyl cis-trans isomerase activity"/>
    <property type="evidence" value="ECO:0007669"/>
    <property type="project" value="InterPro"/>
</dbReference>
<dbReference type="Gene3D" id="3.10.50.40">
    <property type="match status" value="1"/>
</dbReference>
<protein>
    <recommendedName>
        <fullName evidence="2">Peptidylprolyl isomerase</fullName>
    </recommendedName>
</protein>
<proteinExistence type="predicted"/>